<protein>
    <submittedName>
        <fullName evidence="1">Uncharacterized protein</fullName>
    </submittedName>
</protein>
<sequence length="75" mass="7961">MGLSNVADNRFAACCTAALKNDGAALTLVSQFKLICMLAPITFVLGGQPPSRDCIRYQMGIIATSQHSDRIEASS</sequence>
<dbReference type="Proteomes" id="UP000075653">
    <property type="component" value="Unassembled WGS sequence"/>
</dbReference>
<evidence type="ECO:0000313" key="1">
    <source>
        <dbReference type="EMBL" id="KXW59356.1"/>
    </source>
</evidence>
<comment type="caution">
    <text evidence="1">The sequence shown here is derived from an EMBL/GenBank/DDBJ whole genome shotgun (WGS) entry which is preliminary data.</text>
</comment>
<reference evidence="1 2" key="1">
    <citation type="submission" date="2016-01" db="EMBL/GenBank/DDBJ databases">
        <title>Genome sequence of the acidophilic iron oxidising Ferrovum strain Z-31.</title>
        <authorList>
            <person name="Poehlein A."/>
            <person name="Ullrich S.R."/>
            <person name="Schloemann M."/>
            <person name="Muehling M."/>
            <person name="Daniel R."/>
        </authorList>
    </citation>
    <scope>NUCLEOTIDE SEQUENCE [LARGE SCALE GENOMIC DNA]</scope>
    <source>
        <strain evidence="1 2">Z-31</strain>
    </source>
</reference>
<name>A0A149W1M4_9PROT</name>
<proteinExistence type="predicted"/>
<dbReference type="STRING" id="1789004.FEMY_00010"/>
<dbReference type="EMBL" id="LRRD01000001">
    <property type="protein sequence ID" value="KXW59356.1"/>
    <property type="molecule type" value="Genomic_DNA"/>
</dbReference>
<dbReference type="AlphaFoldDB" id="A0A149W1M4"/>
<dbReference type="PATRIC" id="fig|1789004.3.peg.3"/>
<keyword evidence="2" id="KW-1185">Reference proteome</keyword>
<gene>
    <name evidence="1" type="ORF">FEMY_00010</name>
</gene>
<accession>A0A149W1M4</accession>
<organism evidence="1 2">
    <name type="scientific">Ferrovum myxofaciens</name>
    <dbReference type="NCBI Taxonomy" id="416213"/>
    <lineage>
        <taxon>Bacteria</taxon>
        <taxon>Pseudomonadati</taxon>
        <taxon>Pseudomonadota</taxon>
        <taxon>Betaproteobacteria</taxon>
        <taxon>Ferrovales</taxon>
        <taxon>Ferrovaceae</taxon>
        <taxon>Ferrovum</taxon>
    </lineage>
</organism>
<evidence type="ECO:0000313" key="2">
    <source>
        <dbReference type="Proteomes" id="UP000075653"/>
    </source>
</evidence>